<sequence length="421" mass="45059">MPFDYDEYQKKCDGLTIEQLHAEYENYTRQLAGGATSTATSVLFSPFTAGISLVGLGLSAPRVHNARKKREIIEAGLQARGATHHTRKRDVIAPMAVAGTLGTLTLGLAGPGADMIAGEVVGHGVEYAASHVVLDATGAIVEHKHDSRTHKKAHQKLQTQYQTFQPQGAVQSQVSLNEIGLQTPLPLSSKPPSSSQADRPPACQNQPQEPKYDFVPIPPPLYTPTPYQPTSHPQSFSQAAGDAQKPVYQPAIYVPAQQTPSSFSPVSMLNGLSASSDGGTSVPSFQNDPSVSNAEKPCSLSQVQATPISQVQPQPTSDTLRPKSDGSHHITVYELDSEGVADTVEEVISPQLTMEEEIAFLKAKILEMEIEKREGAKVATLPASQDHQPSTQTSPGPSDMSQVHSSCSPCTSYPVTTMSFR</sequence>
<feature type="compositionally biased region" description="Low complexity" evidence="1">
    <location>
        <begin position="184"/>
        <end position="195"/>
    </location>
</feature>
<gene>
    <name evidence="2" type="ORF">NA56DRAFT_402661</name>
</gene>
<feature type="compositionally biased region" description="Pro residues" evidence="1">
    <location>
        <begin position="216"/>
        <end position="227"/>
    </location>
</feature>
<feature type="region of interest" description="Disordered" evidence="1">
    <location>
        <begin position="263"/>
        <end position="326"/>
    </location>
</feature>
<dbReference type="STRING" id="1745343.A0A2J6PIX7"/>
<evidence type="ECO:0000313" key="2">
    <source>
        <dbReference type="EMBL" id="PMD14002.1"/>
    </source>
</evidence>
<name>A0A2J6PIX7_9HELO</name>
<proteinExistence type="predicted"/>
<accession>A0A2J6PIX7</accession>
<keyword evidence="3" id="KW-1185">Reference proteome</keyword>
<feature type="compositionally biased region" description="Polar residues" evidence="1">
    <location>
        <begin position="382"/>
        <end position="409"/>
    </location>
</feature>
<dbReference type="EMBL" id="KZ613525">
    <property type="protein sequence ID" value="PMD14002.1"/>
    <property type="molecule type" value="Genomic_DNA"/>
</dbReference>
<evidence type="ECO:0000256" key="1">
    <source>
        <dbReference type="SAM" id="MobiDB-lite"/>
    </source>
</evidence>
<dbReference type="AlphaFoldDB" id="A0A2J6PIX7"/>
<feature type="compositionally biased region" description="Polar residues" evidence="1">
    <location>
        <begin position="263"/>
        <end position="319"/>
    </location>
</feature>
<feature type="region of interest" description="Disordered" evidence="1">
    <location>
        <begin position="378"/>
        <end position="409"/>
    </location>
</feature>
<evidence type="ECO:0000313" key="3">
    <source>
        <dbReference type="Proteomes" id="UP000235672"/>
    </source>
</evidence>
<dbReference type="OrthoDB" id="5394233at2759"/>
<reference evidence="2 3" key="1">
    <citation type="submission" date="2016-05" db="EMBL/GenBank/DDBJ databases">
        <title>A degradative enzymes factory behind the ericoid mycorrhizal symbiosis.</title>
        <authorList>
            <consortium name="DOE Joint Genome Institute"/>
            <person name="Martino E."/>
            <person name="Morin E."/>
            <person name="Grelet G."/>
            <person name="Kuo A."/>
            <person name="Kohler A."/>
            <person name="Daghino S."/>
            <person name="Barry K."/>
            <person name="Choi C."/>
            <person name="Cichocki N."/>
            <person name="Clum A."/>
            <person name="Copeland A."/>
            <person name="Hainaut M."/>
            <person name="Haridas S."/>
            <person name="Labutti K."/>
            <person name="Lindquist E."/>
            <person name="Lipzen A."/>
            <person name="Khouja H.-R."/>
            <person name="Murat C."/>
            <person name="Ohm R."/>
            <person name="Olson A."/>
            <person name="Spatafora J."/>
            <person name="Veneault-Fourrey C."/>
            <person name="Henrissat B."/>
            <person name="Grigoriev I."/>
            <person name="Martin F."/>
            <person name="Perotto S."/>
        </authorList>
    </citation>
    <scope>NUCLEOTIDE SEQUENCE [LARGE SCALE GENOMIC DNA]</scope>
    <source>
        <strain evidence="2 3">UAMH 7357</strain>
    </source>
</reference>
<feature type="region of interest" description="Disordered" evidence="1">
    <location>
        <begin position="182"/>
        <end position="243"/>
    </location>
</feature>
<organism evidence="2 3">
    <name type="scientific">Hyaloscypha hepaticicola</name>
    <dbReference type="NCBI Taxonomy" id="2082293"/>
    <lineage>
        <taxon>Eukaryota</taxon>
        <taxon>Fungi</taxon>
        <taxon>Dikarya</taxon>
        <taxon>Ascomycota</taxon>
        <taxon>Pezizomycotina</taxon>
        <taxon>Leotiomycetes</taxon>
        <taxon>Helotiales</taxon>
        <taxon>Hyaloscyphaceae</taxon>
        <taxon>Hyaloscypha</taxon>
    </lineage>
</organism>
<protein>
    <submittedName>
        <fullName evidence="2">Uncharacterized protein</fullName>
    </submittedName>
</protein>
<dbReference type="Proteomes" id="UP000235672">
    <property type="component" value="Unassembled WGS sequence"/>
</dbReference>